<dbReference type="EMBL" id="CP119391">
    <property type="protein sequence ID" value="WNK19614.1"/>
    <property type="molecule type" value="Genomic_DNA"/>
</dbReference>
<organism evidence="1 2">
    <name type="scientific">Halomonas piscis</name>
    <dbReference type="NCBI Taxonomy" id="3031727"/>
    <lineage>
        <taxon>Bacteria</taxon>
        <taxon>Pseudomonadati</taxon>
        <taxon>Pseudomonadota</taxon>
        <taxon>Gammaproteobacteria</taxon>
        <taxon>Oceanospirillales</taxon>
        <taxon>Halomonadaceae</taxon>
        <taxon>Halomonas</taxon>
    </lineage>
</organism>
<dbReference type="InterPro" id="IPR010352">
    <property type="entry name" value="DUF945"/>
</dbReference>
<evidence type="ECO:0000313" key="1">
    <source>
        <dbReference type="EMBL" id="WNK19614.1"/>
    </source>
</evidence>
<evidence type="ECO:0000313" key="2">
    <source>
        <dbReference type="Proteomes" id="UP001301869"/>
    </source>
</evidence>
<accession>A0ABY9YXK6</accession>
<sequence>MDKKIIVAAGVAIVAGGFIAHAIAGNAAEKQIRESLAALEAEQAINVSQVETHKGLGKTSLTARLDAVDAPGLSGELAMEVGYLSRTAEGTMTFDGEALSGEVDFTTGLGSGKRDYRFDADELTADSGAVTLEQTAGDGYVDTEREHFALTMRTRQLRLQSPADHLEVNGLDTELEYSVDADAGSGRSHGRLAVDDARLVVDNRDTPAEVASLGDAEIRNTAMLDGDTYSSRLYLAANDAVFMDSEPGRAELDLTAKGLDYAAFAALAEVLERHLKGADAGEDLSIAKQQALTRELRATLREQAHALLSRSPALELETLTLDAALPMLGRAEAKLSGRVAFDGDSLSPEAARALLAGISAEAYESASDAPSQPAMSAQQTRAELASRLSARLAVDALPDAIVIELPTALQALMINHDAPHVFAWEDGRALYNDEPLEQVLSR</sequence>
<reference evidence="1 2" key="1">
    <citation type="submission" date="2023-03" db="EMBL/GenBank/DDBJ databases">
        <title>Halomonas sp. nov., isolated from Korean tranditional fermented seafood 'Jeotgal'.</title>
        <authorList>
            <person name="Kim B."/>
            <person name="Shin N.-R."/>
        </authorList>
    </citation>
    <scope>NUCLEOTIDE SEQUENCE [LARGE SCALE GENOMIC DNA]</scope>
    <source>
        <strain evidence="1 2">SG2L-4</strain>
    </source>
</reference>
<protein>
    <submittedName>
        <fullName evidence="1">DUF945 family protein</fullName>
    </submittedName>
</protein>
<keyword evidence="2" id="KW-1185">Reference proteome</keyword>
<name>A0ABY9YXK6_9GAMM</name>
<dbReference type="RefSeq" id="WP_311882979.1">
    <property type="nucleotide sequence ID" value="NZ_CP119391.1"/>
</dbReference>
<gene>
    <name evidence="1" type="ORF">P1P91_12325</name>
</gene>
<dbReference type="Proteomes" id="UP001301869">
    <property type="component" value="Chromosome"/>
</dbReference>
<dbReference type="Pfam" id="PF06097">
    <property type="entry name" value="DUF945"/>
    <property type="match status" value="1"/>
</dbReference>
<proteinExistence type="predicted"/>